<gene>
    <name evidence="8" type="ORF">EKN06_08310</name>
</gene>
<evidence type="ECO:0000256" key="5">
    <source>
        <dbReference type="PROSITE-ProRule" id="PRU01248"/>
    </source>
</evidence>
<proteinExistence type="inferred from homology"/>
<evidence type="ECO:0000259" key="6">
    <source>
        <dbReference type="PROSITE" id="PS51898"/>
    </source>
</evidence>
<dbReference type="InterPro" id="IPR013762">
    <property type="entry name" value="Integrase-like_cat_sf"/>
</dbReference>
<dbReference type="PROSITE" id="PS51898">
    <property type="entry name" value="TYR_RECOMBINASE"/>
    <property type="match status" value="1"/>
</dbReference>
<reference evidence="8 9" key="1">
    <citation type="submission" date="2018-12" db="EMBL/GenBank/DDBJ databases">
        <title>Croceicoccus ponticola sp. nov., a lipolytic bacterium isolated from seawater.</title>
        <authorList>
            <person name="Yoon J.-H."/>
        </authorList>
    </citation>
    <scope>NUCLEOTIDE SEQUENCE [LARGE SCALE GENOMIC DNA]</scope>
    <source>
        <strain evidence="8 9">GM-16</strain>
    </source>
</reference>
<dbReference type="OrthoDB" id="9784724at2"/>
<dbReference type="Gene3D" id="1.10.443.10">
    <property type="entry name" value="Intergrase catalytic core"/>
    <property type="match status" value="1"/>
</dbReference>
<evidence type="ECO:0000313" key="9">
    <source>
        <dbReference type="Proteomes" id="UP000283003"/>
    </source>
</evidence>
<organism evidence="8 9">
    <name type="scientific">Croceicoccus ponticola</name>
    <dbReference type="NCBI Taxonomy" id="2217664"/>
    <lineage>
        <taxon>Bacteria</taxon>
        <taxon>Pseudomonadati</taxon>
        <taxon>Pseudomonadota</taxon>
        <taxon>Alphaproteobacteria</taxon>
        <taxon>Sphingomonadales</taxon>
        <taxon>Erythrobacteraceae</taxon>
        <taxon>Croceicoccus</taxon>
    </lineage>
</organism>
<dbReference type="InterPro" id="IPR002104">
    <property type="entry name" value="Integrase_catalytic"/>
</dbReference>
<dbReference type="AlphaFoldDB" id="A0A437GX17"/>
<dbReference type="Gene3D" id="1.10.150.130">
    <property type="match status" value="1"/>
</dbReference>
<evidence type="ECO:0000259" key="7">
    <source>
        <dbReference type="PROSITE" id="PS51900"/>
    </source>
</evidence>
<evidence type="ECO:0000256" key="2">
    <source>
        <dbReference type="ARBA" id="ARBA00022908"/>
    </source>
</evidence>
<feature type="domain" description="Core-binding (CB)" evidence="7">
    <location>
        <begin position="243"/>
        <end position="329"/>
    </location>
</feature>
<evidence type="ECO:0008006" key="10">
    <source>
        <dbReference type="Google" id="ProtNLM"/>
    </source>
</evidence>
<evidence type="ECO:0000256" key="4">
    <source>
        <dbReference type="ARBA" id="ARBA00023172"/>
    </source>
</evidence>
<feature type="domain" description="Tyr recombinase" evidence="6">
    <location>
        <begin position="353"/>
        <end position="550"/>
    </location>
</feature>
<dbReference type="PANTHER" id="PTHR30349:SF41">
    <property type="entry name" value="INTEGRASE_RECOMBINASE PROTEIN MJ0367-RELATED"/>
    <property type="match status" value="1"/>
</dbReference>
<name>A0A437GX17_9SPHN</name>
<dbReference type="PANTHER" id="PTHR30349">
    <property type="entry name" value="PHAGE INTEGRASE-RELATED"/>
    <property type="match status" value="1"/>
</dbReference>
<dbReference type="Proteomes" id="UP000283003">
    <property type="component" value="Unassembled WGS sequence"/>
</dbReference>
<keyword evidence="9" id="KW-1185">Reference proteome</keyword>
<dbReference type="EMBL" id="RXOL01000003">
    <property type="protein sequence ID" value="RVQ66942.1"/>
    <property type="molecule type" value="Genomic_DNA"/>
</dbReference>
<evidence type="ECO:0000313" key="8">
    <source>
        <dbReference type="EMBL" id="RVQ66942.1"/>
    </source>
</evidence>
<comment type="caution">
    <text evidence="8">The sequence shown here is derived from an EMBL/GenBank/DDBJ whole genome shotgun (WGS) entry which is preliminary data.</text>
</comment>
<protein>
    <recommendedName>
        <fullName evidence="10">Integrase</fullName>
    </recommendedName>
</protein>
<dbReference type="PROSITE" id="PS51900">
    <property type="entry name" value="CB"/>
    <property type="match status" value="1"/>
</dbReference>
<accession>A0A437GX17</accession>
<dbReference type="SUPFAM" id="SSF56349">
    <property type="entry name" value="DNA breaking-rejoining enzymes"/>
    <property type="match status" value="1"/>
</dbReference>
<dbReference type="InterPro" id="IPR050090">
    <property type="entry name" value="Tyrosine_recombinase_XerCD"/>
</dbReference>
<evidence type="ECO:0000256" key="1">
    <source>
        <dbReference type="ARBA" id="ARBA00008857"/>
    </source>
</evidence>
<keyword evidence="2" id="KW-0229">DNA integration</keyword>
<dbReference type="GO" id="GO:0006310">
    <property type="term" value="P:DNA recombination"/>
    <property type="evidence" value="ECO:0007669"/>
    <property type="project" value="UniProtKB-KW"/>
</dbReference>
<dbReference type="InterPro" id="IPR011010">
    <property type="entry name" value="DNA_brk_join_enz"/>
</dbReference>
<dbReference type="InterPro" id="IPR044068">
    <property type="entry name" value="CB"/>
</dbReference>
<dbReference type="InterPro" id="IPR010998">
    <property type="entry name" value="Integrase_recombinase_N"/>
</dbReference>
<evidence type="ECO:0000256" key="3">
    <source>
        <dbReference type="ARBA" id="ARBA00023125"/>
    </source>
</evidence>
<comment type="similarity">
    <text evidence="1">Belongs to the 'phage' integrase family.</text>
</comment>
<keyword evidence="4" id="KW-0233">DNA recombination</keyword>
<dbReference type="GO" id="GO:0015074">
    <property type="term" value="P:DNA integration"/>
    <property type="evidence" value="ECO:0007669"/>
    <property type="project" value="UniProtKB-KW"/>
</dbReference>
<dbReference type="Pfam" id="PF00589">
    <property type="entry name" value="Phage_integrase"/>
    <property type="match status" value="1"/>
</dbReference>
<keyword evidence="3 5" id="KW-0238">DNA-binding</keyword>
<dbReference type="GO" id="GO:0003677">
    <property type="term" value="F:DNA binding"/>
    <property type="evidence" value="ECO:0007669"/>
    <property type="project" value="UniProtKB-UniRule"/>
</dbReference>
<sequence>MEVVLMFLQCDIKSGILSYRRRFPTDLVRHIPSKSPDGRGRTELKVSLRVSDMNSPGAMDSYQAIEREYEDIVRAARKLATGTYDRLDEPMIAFLAEKYRVQELKDDEDRRWDPKAKARGEMVTTAAEGAGYSFSNANPSARWSQGVRLAIEAALDVYRSFRANGDLEGLVDAWSEHAFSLASDAGYIIAVDDPFLAKLCKALNDAAIAAHEAQLLRFEGGAFPTPPAPEPTKMARGSALKQIGIMDLYERYAAQPDRHPKTMAQWRPYIRRLAEFIGDDNVLAIEHDDIVAWRNHLRDEATYRGKRLSAKTINGSYLGAASALFAWAKGDGLIPRNPMLEVTKVKLPAKAVTRSKAFTTEEAHMILRASLEPSVSPEGVHLRNAKRWCTWLMAYSGARVNEITQLRKEDIFVKDGVNVMRITPDAGTVKSKALRVVPLHSHLIEQDFLEFVASRPEGPLFYDPAKRRSDHAINRQSNRLGSKLAAWVRSLGIDGVKPNHAWRHLFISQASRHQIDPRVTRAITGHSLSDAHSEYDHVNEHADVLSRELEKMPRFLELTTV</sequence>